<organism evidence="3 4">
    <name type="scientific">Natronoglycomyces albus</name>
    <dbReference type="NCBI Taxonomy" id="2811108"/>
    <lineage>
        <taxon>Bacteria</taxon>
        <taxon>Bacillati</taxon>
        <taxon>Actinomycetota</taxon>
        <taxon>Actinomycetes</taxon>
        <taxon>Glycomycetales</taxon>
        <taxon>Glycomycetaceae</taxon>
        <taxon>Natronoglycomyces</taxon>
    </lineage>
</organism>
<keyword evidence="2" id="KW-1133">Transmembrane helix</keyword>
<dbReference type="RefSeq" id="WP_213171460.1">
    <property type="nucleotide sequence ID" value="NZ_CP070496.1"/>
</dbReference>
<feature type="compositionally biased region" description="Basic and acidic residues" evidence="1">
    <location>
        <begin position="139"/>
        <end position="152"/>
    </location>
</feature>
<sequence length="152" mass="15395">MAKQPFASAHQIPLGKSSHHPKAGSGRATASPTRREGGFATAEMAMALPVVTLVLAAAIWSISAMGTHIRAVDAAYSGAIAAARGEDATVAASSYVPAGSAISLTESHNTVTVTVEVPIRPLGGLTPDLSVSSSATASKEPRLPVEGNDEHD</sequence>
<feature type="transmembrane region" description="Helical" evidence="2">
    <location>
        <begin position="44"/>
        <end position="62"/>
    </location>
</feature>
<keyword evidence="2" id="KW-0472">Membrane</keyword>
<dbReference type="KEGG" id="nav:JQS30_00450"/>
<name>A0A895XNV9_9ACTN</name>
<feature type="region of interest" description="Disordered" evidence="1">
    <location>
        <begin position="130"/>
        <end position="152"/>
    </location>
</feature>
<protein>
    <submittedName>
        <fullName evidence="3">Mucin-associated surface protein</fullName>
    </submittedName>
</protein>
<reference evidence="3" key="1">
    <citation type="submission" date="2021-02" db="EMBL/GenBank/DDBJ databases">
        <title>Natronoglycomyces albus gen. nov., sp. nov, a haloalkaliphilic actinobacterium from a soda solonchak soil.</title>
        <authorList>
            <person name="Sorokin D.Y."/>
            <person name="Khijniak T.V."/>
            <person name="Zakharycheva A.P."/>
            <person name="Boueva O.V."/>
            <person name="Ariskina E.V."/>
            <person name="Hahnke R.L."/>
            <person name="Bunk B."/>
            <person name="Sproer C."/>
            <person name="Schumann P."/>
            <person name="Evtushenko L.I."/>
            <person name="Kublanov I.V."/>
        </authorList>
    </citation>
    <scope>NUCLEOTIDE SEQUENCE</scope>
    <source>
        <strain evidence="3">DSM 106290</strain>
    </source>
</reference>
<gene>
    <name evidence="3" type="ORF">JQS30_00450</name>
</gene>
<dbReference type="Proteomes" id="UP000662939">
    <property type="component" value="Chromosome"/>
</dbReference>
<evidence type="ECO:0000256" key="1">
    <source>
        <dbReference type="SAM" id="MobiDB-lite"/>
    </source>
</evidence>
<accession>A0A895XNV9</accession>
<proteinExistence type="predicted"/>
<feature type="region of interest" description="Disordered" evidence="1">
    <location>
        <begin position="1"/>
        <end position="36"/>
    </location>
</feature>
<keyword evidence="4" id="KW-1185">Reference proteome</keyword>
<dbReference type="InterPro" id="IPR049790">
    <property type="entry name" value="Rv3655c/TadE"/>
</dbReference>
<evidence type="ECO:0000256" key="2">
    <source>
        <dbReference type="SAM" id="Phobius"/>
    </source>
</evidence>
<evidence type="ECO:0000313" key="4">
    <source>
        <dbReference type="Proteomes" id="UP000662939"/>
    </source>
</evidence>
<dbReference type="NCBIfam" id="NF041390">
    <property type="entry name" value="TadE_Rv3655c"/>
    <property type="match status" value="1"/>
</dbReference>
<evidence type="ECO:0000313" key="3">
    <source>
        <dbReference type="EMBL" id="QSB05452.1"/>
    </source>
</evidence>
<dbReference type="AlphaFoldDB" id="A0A895XNV9"/>
<keyword evidence="2" id="KW-0812">Transmembrane</keyword>
<dbReference type="EMBL" id="CP070496">
    <property type="protein sequence ID" value="QSB05452.1"/>
    <property type="molecule type" value="Genomic_DNA"/>
</dbReference>